<dbReference type="EMBL" id="MHQI01000016">
    <property type="protein sequence ID" value="OHA00413.1"/>
    <property type="molecule type" value="Genomic_DNA"/>
</dbReference>
<dbReference type="STRING" id="1802270.A3C07_00995"/>
<evidence type="ECO:0000256" key="4">
    <source>
        <dbReference type="PROSITE-ProRule" id="PRU01161"/>
    </source>
</evidence>
<name>A0A1G2KLT7_9BACT</name>
<dbReference type="InterPro" id="IPR002641">
    <property type="entry name" value="PNPLA_dom"/>
</dbReference>
<feature type="short sequence motif" description="GXGXXG" evidence="4">
    <location>
        <begin position="17"/>
        <end position="22"/>
    </location>
</feature>
<gene>
    <name evidence="6" type="ORF">A3C07_00995</name>
</gene>
<dbReference type="Pfam" id="PF01734">
    <property type="entry name" value="Patatin"/>
    <property type="match status" value="1"/>
</dbReference>
<evidence type="ECO:0000259" key="5">
    <source>
        <dbReference type="PROSITE" id="PS51635"/>
    </source>
</evidence>
<evidence type="ECO:0000256" key="1">
    <source>
        <dbReference type="ARBA" id="ARBA00022801"/>
    </source>
</evidence>
<reference evidence="6 7" key="1">
    <citation type="journal article" date="2016" name="Nat. Commun.">
        <title>Thousands of microbial genomes shed light on interconnected biogeochemical processes in an aquifer system.</title>
        <authorList>
            <person name="Anantharaman K."/>
            <person name="Brown C.T."/>
            <person name="Hug L.A."/>
            <person name="Sharon I."/>
            <person name="Castelle C.J."/>
            <person name="Probst A.J."/>
            <person name="Thomas B.C."/>
            <person name="Singh A."/>
            <person name="Wilkins M.J."/>
            <person name="Karaoz U."/>
            <person name="Brodie E.L."/>
            <person name="Williams K.H."/>
            <person name="Hubbard S.S."/>
            <person name="Banfield J.F."/>
        </authorList>
    </citation>
    <scope>NUCLEOTIDE SEQUENCE [LARGE SCALE GENOMIC DNA]</scope>
</reference>
<feature type="domain" description="PNPLA" evidence="5">
    <location>
        <begin position="13"/>
        <end position="175"/>
    </location>
</feature>
<feature type="short sequence motif" description="GXSXG" evidence="4">
    <location>
        <begin position="44"/>
        <end position="48"/>
    </location>
</feature>
<dbReference type="Gene3D" id="3.40.1090.10">
    <property type="entry name" value="Cytosolic phospholipase A2 catalytic domain"/>
    <property type="match status" value="1"/>
</dbReference>
<feature type="active site" description="Nucleophile" evidence="4">
    <location>
        <position position="46"/>
    </location>
</feature>
<dbReference type="PANTHER" id="PTHR14226:SF29">
    <property type="entry name" value="NEUROPATHY TARGET ESTERASE SWS"/>
    <property type="match status" value="1"/>
</dbReference>
<organism evidence="6 7">
    <name type="scientific">Candidatus Sungbacteria bacterium RIFCSPHIGHO2_02_FULL_47_11</name>
    <dbReference type="NCBI Taxonomy" id="1802270"/>
    <lineage>
        <taxon>Bacteria</taxon>
        <taxon>Candidatus Sungiibacteriota</taxon>
    </lineage>
</organism>
<dbReference type="InterPro" id="IPR016035">
    <property type="entry name" value="Acyl_Trfase/lysoPLipase"/>
</dbReference>
<evidence type="ECO:0000256" key="3">
    <source>
        <dbReference type="ARBA" id="ARBA00023098"/>
    </source>
</evidence>
<dbReference type="Proteomes" id="UP000179023">
    <property type="component" value="Unassembled WGS sequence"/>
</dbReference>
<evidence type="ECO:0000256" key="2">
    <source>
        <dbReference type="ARBA" id="ARBA00022963"/>
    </source>
</evidence>
<evidence type="ECO:0000313" key="7">
    <source>
        <dbReference type="Proteomes" id="UP000179023"/>
    </source>
</evidence>
<accession>A0A1G2KLT7</accession>
<proteinExistence type="predicted"/>
<keyword evidence="3 4" id="KW-0443">Lipid metabolism</keyword>
<dbReference type="PROSITE" id="PS51635">
    <property type="entry name" value="PNPLA"/>
    <property type="match status" value="1"/>
</dbReference>
<comment type="caution">
    <text evidence="6">The sequence shown here is derived from an EMBL/GenBank/DDBJ whole genome shotgun (WGS) entry which is preliminary data.</text>
</comment>
<feature type="active site" description="Proton acceptor" evidence="4">
    <location>
        <position position="162"/>
    </location>
</feature>
<protein>
    <recommendedName>
        <fullName evidence="5">PNPLA domain-containing protein</fullName>
    </recommendedName>
</protein>
<keyword evidence="1 4" id="KW-0378">Hydrolase</keyword>
<evidence type="ECO:0000313" key="6">
    <source>
        <dbReference type="EMBL" id="OHA00413.1"/>
    </source>
</evidence>
<feature type="short sequence motif" description="DGA/G" evidence="4">
    <location>
        <begin position="162"/>
        <end position="164"/>
    </location>
</feature>
<dbReference type="PANTHER" id="PTHR14226">
    <property type="entry name" value="NEUROPATHY TARGET ESTERASE/SWISS CHEESE D.MELANOGASTER"/>
    <property type="match status" value="1"/>
</dbReference>
<sequence length="289" mass="31974">MEGNKMRTKKVGLALGGGGAKGLAHIGVIQALEDAGISIDYITGTSMGALVGGWYAATKDIISLKEMFLGLKKRDLFPISRVLRKQDGAIFRDNSLVKLLESELKDKKIEECAIPFRAVATDVSNGDEVLIERGGITEAIRASAALPIIFNPVEVGTKILMDGGFSNPVPADVVRSMGAEYVIAVDVSSRWLNFSDRSLFISNIYSLMENALTLIEYQLAKVSLKEADILLRPSVMRFSWLEFDEAWEIIQQGAKETRKHLKEIRKATGYSEPPKTAMRKFWEFLLDVD</sequence>
<keyword evidence="2 4" id="KW-0442">Lipid degradation</keyword>
<dbReference type="GO" id="GO:0016042">
    <property type="term" value="P:lipid catabolic process"/>
    <property type="evidence" value="ECO:0007669"/>
    <property type="project" value="UniProtKB-UniRule"/>
</dbReference>
<dbReference type="InterPro" id="IPR050301">
    <property type="entry name" value="NTE"/>
</dbReference>
<dbReference type="GO" id="GO:0016787">
    <property type="term" value="F:hydrolase activity"/>
    <property type="evidence" value="ECO:0007669"/>
    <property type="project" value="UniProtKB-UniRule"/>
</dbReference>
<dbReference type="CDD" id="cd07205">
    <property type="entry name" value="Pat_PNPLA6_PNPLA7_NTE1_like"/>
    <property type="match status" value="1"/>
</dbReference>
<dbReference type="SUPFAM" id="SSF52151">
    <property type="entry name" value="FabD/lysophospholipase-like"/>
    <property type="match status" value="1"/>
</dbReference>
<dbReference type="AlphaFoldDB" id="A0A1G2KLT7"/>